<dbReference type="STRING" id="629741.GCWU000324_02141"/>
<keyword evidence="3" id="KW-1185">Reference proteome</keyword>
<evidence type="ECO:0000313" key="3">
    <source>
        <dbReference type="Proteomes" id="UP000003009"/>
    </source>
</evidence>
<feature type="compositionally biased region" description="Basic residues" evidence="1">
    <location>
        <begin position="36"/>
        <end position="47"/>
    </location>
</feature>
<feature type="region of interest" description="Disordered" evidence="1">
    <location>
        <begin position="1"/>
        <end position="61"/>
    </location>
</feature>
<name>C4GJB8_9NEIS</name>
<dbReference type="HOGENOM" id="CLU_2916441_0_0_4"/>
<proteinExistence type="predicted"/>
<protein>
    <submittedName>
        <fullName evidence="2">Uncharacterized protein</fullName>
    </submittedName>
</protein>
<reference evidence="2" key="1">
    <citation type="submission" date="2009-04" db="EMBL/GenBank/DDBJ databases">
        <authorList>
            <person name="Weinstock G."/>
            <person name="Sodergren E."/>
            <person name="Clifton S."/>
            <person name="Fulton L."/>
            <person name="Fulton B."/>
            <person name="Courtney L."/>
            <person name="Fronick C."/>
            <person name="Harrison M."/>
            <person name="Strong C."/>
            <person name="Farmer C."/>
            <person name="Delahaunty K."/>
            <person name="Markovic C."/>
            <person name="Hall O."/>
            <person name="Minx P."/>
            <person name="Tomlinson C."/>
            <person name="Mitreva M."/>
            <person name="Nelson J."/>
            <person name="Hou S."/>
            <person name="Wollam A."/>
            <person name="Pepin K.H."/>
            <person name="Johnson M."/>
            <person name="Bhonagiri V."/>
            <person name="Nash W.E."/>
            <person name="Warren W."/>
            <person name="Chinwalla A."/>
            <person name="Mardis E.R."/>
            <person name="Wilson R.K."/>
        </authorList>
    </citation>
    <scope>NUCLEOTIDE SEQUENCE [LARGE SCALE GENOMIC DNA]</scope>
    <source>
        <strain evidence="2">ATCC 51147</strain>
    </source>
</reference>
<dbReference type="Proteomes" id="UP000003009">
    <property type="component" value="Unassembled WGS sequence"/>
</dbReference>
<dbReference type="AlphaFoldDB" id="C4GJB8"/>
<dbReference type="EMBL" id="ACJW02000003">
    <property type="protein sequence ID" value="EEP67890.1"/>
    <property type="molecule type" value="Genomic_DNA"/>
</dbReference>
<evidence type="ECO:0000256" key="1">
    <source>
        <dbReference type="SAM" id="MobiDB-lite"/>
    </source>
</evidence>
<evidence type="ECO:0000313" key="2">
    <source>
        <dbReference type="EMBL" id="EEP67890.1"/>
    </source>
</evidence>
<gene>
    <name evidence="2" type="ORF">GCWU000324_02141</name>
</gene>
<feature type="compositionally biased region" description="Basic and acidic residues" evidence="1">
    <location>
        <begin position="1"/>
        <end position="11"/>
    </location>
</feature>
<comment type="caution">
    <text evidence="2">The sequence shown here is derived from an EMBL/GenBank/DDBJ whole genome shotgun (WGS) entry which is preliminary data.</text>
</comment>
<accession>C4GJB8</accession>
<sequence length="61" mass="7134">MSSFRQPERRSFGATKTSAPFFRLPIHTNPHYKPPMARRRLSDKKRRTSEQPKWQPAVAAP</sequence>
<organism evidence="2 3">
    <name type="scientific">Kingella oralis ATCC 51147</name>
    <dbReference type="NCBI Taxonomy" id="629741"/>
    <lineage>
        <taxon>Bacteria</taxon>
        <taxon>Pseudomonadati</taxon>
        <taxon>Pseudomonadota</taxon>
        <taxon>Betaproteobacteria</taxon>
        <taxon>Neisseriales</taxon>
        <taxon>Neisseriaceae</taxon>
        <taxon>Kingella</taxon>
    </lineage>
</organism>